<protein>
    <submittedName>
        <fullName evidence="1">Uncharacterized protein</fullName>
    </submittedName>
</protein>
<evidence type="ECO:0000313" key="2">
    <source>
        <dbReference type="Proteomes" id="UP001595767"/>
    </source>
</evidence>
<dbReference type="EMBL" id="JBHSBA010000003">
    <property type="protein sequence ID" value="MFC4124285.1"/>
    <property type="molecule type" value="Genomic_DNA"/>
</dbReference>
<accession>A0ABV8L0W3</accession>
<proteinExistence type="predicted"/>
<comment type="caution">
    <text evidence="1">The sequence shown here is derived from an EMBL/GenBank/DDBJ whole genome shotgun (WGS) entry which is preliminary data.</text>
</comment>
<reference evidence="2" key="1">
    <citation type="journal article" date="2019" name="Int. J. Syst. Evol. Microbiol.">
        <title>The Global Catalogue of Microorganisms (GCM) 10K type strain sequencing project: providing services to taxonomists for standard genome sequencing and annotation.</title>
        <authorList>
            <consortium name="The Broad Institute Genomics Platform"/>
            <consortium name="The Broad Institute Genome Sequencing Center for Infectious Disease"/>
            <person name="Wu L."/>
            <person name="Ma J."/>
        </authorList>
    </citation>
    <scope>NUCLEOTIDE SEQUENCE [LARGE SCALE GENOMIC DNA]</scope>
    <source>
        <strain evidence="2">CGMCC 4.7204</strain>
    </source>
</reference>
<keyword evidence="2" id="KW-1185">Reference proteome</keyword>
<gene>
    <name evidence="1" type="ORF">ACFOW8_05030</name>
</gene>
<organism evidence="1 2">
    <name type="scientific">Nocardia rhizosphaerae</name>
    <dbReference type="NCBI Taxonomy" id="1691571"/>
    <lineage>
        <taxon>Bacteria</taxon>
        <taxon>Bacillati</taxon>
        <taxon>Actinomycetota</taxon>
        <taxon>Actinomycetes</taxon>
        <taxon>Mycobacteriales</taxon>
        <taxon>Nocardiaceae</taxon>
        <taxon>Nocardia</taxon>
    </lineage>
</organism>
<evidence type="ECO:0000313" key="1">
    <source>
        <dbReference type="EMBL" id="MFC4124285.1"/>
    </source>
</evidence>
<sequence>MEKKQLTRADLAKMTPEEIVKAQKEGRLVDVLSGKKKYPASAA</sequence>
<dbReference type="Proteomes" id="UP001595767">
    <property type="component" value="Unassembled WGS sequence"/>
</dbReference>
<dbReference type="RefSeq" id="WP_378546100.1">
    <property type="nucleotide sequence ID" value="NZ_JBHSBA010000003.1"/>
</dbReference>
<name>A0ABV8L0W3_9NOCA</name>